<reference evidence="3 4" key="1">
    <citation type="journal article" date="2019" name="Nat. Ecol. Evol.">
        <title>Megaphylogeny resolves global patterns of mushroom evolution.</title>
        <authorList>
            <person name="Varga T."/>
            <person name="Krizsan K."/>
            <person name="Foldi C."/>
            <person name="Dima B."/>
            <person name="Sanchez-Garcia M."/>
            <person name="Sanchez-Ramirez S."/>
            <person name="Szollosi G.J."/>
            <person name="Szarkandi J.G."/>
            <person name="Papp V."/>
            <person name="Albert L."/>
            <person name="Andreopoulos W."/>
            <person name="Angelini C."/>
            <person name="Antonin V."/>
            <person name="Barry K.W."/>
            <person name="Bougher N.L."/>
            <person name="Buchanan P."/>
            <person name="Buyck B."/>
            <person name="Bense V."/>
            <person name="Catcheside P."/>
            <person name="Chovatia M."/>
            <person name="Cooper J."/>
            <person name="Damon W."/>
            <person name="Desjardin D."/>
            <person name="Finy P."/>
            <person name="Geml J."/>
            <person name="Haridas S."/>
            <person name="Hughes K."/>
            <person name="Justo A."/>
            <person name="Karasinski D."/>
            <person name="Kautmanova I."/>
            <person name="Kiss B."/>
            <person name="Kocsube S."/>
            <person name="Kotiranta H."/>
            <person name="LaButti K.M."/>
            <person name="Lechner B.E."/>
            <person name="Liimatainen K."/>
            <person name="Lipzen A."/>
            <person name="Lukacs Z."/>
            <person name="Mihaltcheva S."/>
            <person name="Morgado L.N."/>
            <person name="Niskanen T."/>
            <person name="Noordeloos M.E."/>
            <person name="Ohm R.A."/>
            <person name="Ortiz-Santana B."/>
            <person name="Ovrebo C."/>
            <person name="Racz N."/>
            <person name="Riley R."/>
            <person name="Savchenko A."/>
            <person name="Shiryaev A."/>
            <person name="Soop K."/>
            <person name="Spirin V."/>
            <person name="Szebenyi C."/>
            <person name="Tomsovsky M."/>
            <person name="Tulloss R.E."/>
            <person name="Uehling J."/>
            <person name="Grigoriev I.V."/>
            <person name="Vagvolgyi C."/>
            <person name="Papp T."/>
            <person name="Martin F.M."/>
            <person name="Miettinen O."/>
            <person name="Hibbett D.S."/>
            <person name="Nagy L.G."/>
        </authorList>
    </citation>
    <scope>NUCLEOTIDE SEQUENCE [LARGE SCALE GENOMIC DNA]</scope>
    <source>
        <strain evidence="3 4">OMC1185</strain>
    </source>
</reference>
<evidence type="ECO:0000256" key="1">
    <source>
        <dbReference type="SAM" id="MobiDB-lite"/>
    </source>
</evidence>
<feature type="compositionally biased region" description="Acidic residues" evidence="1">
    <location>
        <begin position="408"/>
        <end position="420"/>
    </location>
</feature>
<feature type="domain" description="F-box" evidence="2">
    <location>
        <begin position="15"/>
        <end position="60"/>
    </location>
</feature>
<organism evidence="3 4">
    <name type="scientific">Heliocybe sulcata</name>
    <dbReference type="NCBI Taxonomy" id="5364"/>
    <lineage>
        <taxon>Eukaryota</taxon>
        <taxon>Fungi</taxon>
        <taxon>Dikarya</taxon>
        <taxon>Basidiomycota</taxon>
        <taxon>Agaricomycotina</taxon>
        <taxon>Agaricomycetes</taxon>
        <taxon>Gloeophyllales</taxon>
        <taxon>Gloeophyllaceae</taxon>
        <taxon>Heliocybe</taxon>
    </lineage>
</organism>
<gene>
    <name evidence="3" type="ORF">OE88DRAFT_1807430</name>
</gene>
<sequence length="486" mass="54355">MAETFDSTTTPRQTIQSFADLPTDVIDYILDFLSPRALPKACLLNKAIGVLAQKALYRDLFMPSPNRMLKCCETLLSNPAIAAVVRTVSVRFSANTETQSRSFYGVVEATFLSLPDVLALEILVSAPEFVHILAKCRWPRLHRFQSFLPTLPELLQFMGHHPTLHTTFFSWDYAELSTLPHIHLPNMEKFIGPAPLVPLVVPGSQADAVQIVSRSSNTQLEAALAAVQGCTVPVTAFSMLIEDWNFDQLHLVSTYLPHLTDLNIRNSWAGSEKSSSHMIFLRTIGPLLKNFTSLQNLTLNSEDKDHDDLSLFLSLLDIEAVIVGGFGLSCPQLSTCTMPSDTTWFKLQSCVWIPQNNRPKGRAWMRYVLDTGIHPVVKNLDDGTAEVIMASIRKVLEDNPEWYGERADWDDDWAESDNESDSGYGYENVVREPLEDGEDEDADEDEDEDDEDDWETTDGEDQSDEAASEEEDGEGGDHHEEQVGTI</sequence>
<evidence type="ECO:0000313" key="4">
    <source>
        <dbReference type="Proteomes" id="UP000305948"/>
    </source>
</evidence>
<dbReference type="EMBL" id="ML213509">
    <property type="protein sequence ID" value="TFK52543.1"/>
    <property type="molecule type" value="Genomic_DNA"/>
</dbReference>
<dbReference type="Proteomes" id="UP000305948">
    <property type="component" value="Unassembled WGS sequence"/>
</dbReference>
<accession>A0A5C3N5J4</accession>
<name>A0A5C3N5J4_9AGAM</name>
<feature type="compositionally biased region" description="Basic and acidic residues" evidence="1">
    <location>
        <begin position="475"/>
        <end position="486"/>
    </location>
</feature>
<feature type="compositionally biased region" description="Acidic residues" evidence="1">
    <location>
        <begin position="435"/>
        <end position="474"/>
    </location>
</feature>
<protein>
    <recommendedName>
        <fullName evidence="2">F-box domain-containing protein</fullName>
    </recommendedName>
</protein>
<dbReference type="PROSITE" id="PS50181">
    <property type="entry name" value="FBOX"/>
    <property type="match status" value="1"/>
</dbReference>
<dbReference type="AlphaFoldDB" id="A0A5C3N5J4"/>
<dbReference type="InterPro" id="IPR001810">
    <property type="entry name" value="F-box_dom"/>
</dbReference>
<dbReference type="InterPro" id="IPR036047">
    <property type="entry name" value="F-box-like_dom_sf"/>
</dbReference>
<proteinExistence type="predicted"/>
<dbReference type="SUPFAM" id="SSF81383">
    <property type="entry name" value="F-box domain"/>
    <property type="match status" value="1"/>
</dbReference>
<evidence type="ECO:0000313" key="3">
    <source>
        <dbReference type="EMBL" id="TFK52543.1"/>
    </source>
</evidence>
<dbReference type="OrthoDB" id="3190489at2759"/>
<keyword evidence="4" id="KW-1185">Reference proteome</keyword>
<evidence type="ECO:0000259" key="2">
    <source>
        <dbReference type="PROSITE" id="PS50181"/>
    </source>
</evidence>
<feature type="region of interest" description="Disordered" evidence="1">
    <location>
        <begin position="407"/>
        <end position="486"/>
    </location>
</feature>